<dbReference type="PROSITE" id="PS01230">
    <property type="entry name" value="TRMA_1"/>
    <property type="match status" value="1"/>
</dbReference>
<evidence type="ECO:0000256" key="5">
    <source>
        <dbReference type="PROSITE-ProRule" id="PRU10015"/>
    </source>
</evidence>
<dbReference type="Gene3D" id="2.40.50.140">
    <property type="entry name" value="Nucleic acid-binding proteins"/>
    <property type="match status" value="1"/>
</dbReference>
<evidence type="ECO:0000256" key="1">
    <source>
        <dbReference type="ARBA" id="ARBA00022603"/>
    </source>
</evidence>
<dbReference type="PROSITE" id="PS50926">
    <property type="entry name" value="TRAM"/>
    <property type="match status" value="1"/>
</dbReference>
<dbReference type="SUPFAM" id="SSF50249">
    <property type="entry name" value="Nucleic acid-binding proteins"/>
    <property type="match status" value="1"/>
</dbReference>
<keyword evidence="8" id="KW-1185">Reference proteome</keyword>
<keyword evidence="2 4" id="KW-0808">Transferase</keyword>
<dbReference type="PROSITE" id="PS51687">
    <property type="entry name" value="SAM_MT_RNA_M5U"/>
    <property type="match status" value="1"/>
</dbReference>
<evidence type="ECO:0000313" key="8">
    <source>
        <dbReference type="Proteomes" id="UP000216052"/>
    </source>
</evidence>
<dbReference type="InterPro" id="IPR010280">
    <property type="entry name" value="U5_MeTrfase_fam"/>
</dbReference>
<dbReference type="Gene3D" id="3.40.50.150">
    <property type="entry name" value="Vaccinia Virus protein VP39"/>
    <property type="match status" value="1"/>
</dbReference>
<feature type="domain" description="TRAM" evidence="6">
    <location>
        <begin position="9"/>
        <end position="67"/>
    </location>
</feature>
<feature type="binding site" evidence="4">
    <location>
        <position position="320"/>
    </location>
    <ligand>
        <name>S-adenosyl-L-methionine</name>
        <dbReference type="ChEBI" id="CHEBI:59789"/>
    </ligand>
</feature>
<keyword evidence="1 4" id="KW-0489">Methyltransferase</keyword>
<evidence type="ECO:0000259" key="6">
    <source>
        <dbReference type="PROSITE" id="PS50926"/>
    </source>
</evidence>
<dbReference type="EC" id="2.1.1.189" evidence="7"/>
<dbReference type="PANTHER" id="PTHR11061">
    <property type="entry name" value="RNA M5U METHYLTRANSFERASE"/>
    <property type="match status" value="1"/>
</dbReference>
<organism evidence="7 8">
    <name type="scientific">Sporomusa acidovorans (strain ATCC 49682 / DSM 3132 / Mol)</name>
    <dbReference type="NCBI Taxonomy" id="1123286"/>
    <lineage>
        <taxon>Bacteria</taxon>
        <taxon>Bacillati</taxon>
        <taxon>Bacillota</taxon>
        <taxon>Negativicutes</taxon>
        <taxon>Selenomonadales</taxon>
        <taxon>Sporomusaceae</taxon>
        <taxon>Sporomusa</taxon>
    </lineage>
</organism>
<dbReference type="RefSeq" id="WP_093795272.1">
    <property type="nucleotide sequence ID" value="NZ_CP155571.1"/>
</dbReference>
<dbReference type="GO" id="GO:0032259">
    <property type="term" value="P:methylation"/>
    <property type="evidence" value="ECO:0007669"/>
    <property type="project" value="UniProtKB-KW"/>
</dbReference>
<feature type="binding site" evidence="4">
    <location>
        <position position="341"/>
    </location>
    <ligand>
        <name>S-adenosyl-L-methionine</name>
        <dbReference type="ChEBI" id="CHEBI:59789"/>
    </ligand>
</feature>
<dbReference type="PANTHER" id="PTHR11061:SF30">
    <property type="entry name" value="TRNA (URACIL(54)-C(5))-METHYLTRANSFERASE"/>
    <property type="match status" value="1"/>
</dbReference>
<evidence type="ECO:0000256" key="4">
    <source>
        <dbReference type="PROSITE-ProRule" id="PRU01024"/>
    </source>
</evidence>
<dbReference type="EMBL" id="CP155571">
    <property type="protein sequence ID" value="XFO72111.1"/>
    <property type="molecule type" value="Genomic_DNA"/>
</dbReference>
<feature type="active site" evidence="5">
    <location>
        <position position="416"/>
    </location>
</feature>
<accession>A0ABZ3J1U5</accession>
<proteinExistence type="inferred from homology"/>
<reference evidence="7" key="1">
    <citation type="submission" date="2024-05" db="EMBL/GenBank/DDBJ databases">
        <title>Isolation and characterization of Sporomusa carbonis sp. nov., a carboxydotrophic hydrogenogen in the genus of Sporomusa isolated from a charcoal burning pile.</title>
        <authorList>
            <person name="Boeer T."/>
            <person name="Rosenbaum F."/>
            <person name="Eysell L."/>
            <person name="Mueller V."/>
            <person name="Daniel R."/>
            <person name="Poehlein A."/>
        </authorList>
    </citation>
    <scope>NUCLEOTIDE SEQUENCE [LARGE SCALE GENOMIC DNA]</scope>
    <source>
        <strain evidence="7">DSM 3132</strain>
    </source>
</reference>
<gene>
    <name evidence="7" type="primary">rlmCD</name>
    <name evidence="7" type="ORF">SPACI_021570</name>
</gene>
<dbReference type="InterPro" id="IPR029063">
    <property type="entry name" value="SAM-dependent_MTases_sf"/>
</dbReference>
<sequence length="462" mass="51011">MANQATTIPVTKGKTYTIDITGLGHSGEGVGRYQDFTVFIPGALPEEKVSAVITTVKKTYAIGRLAAVQIPSPHRITPECGIYERCGGCQLQHLRYEEQLNSKRQQVVNAITRIGKLPDVIVHPTLSAANPWHYRNKMQFPVGRKNGRVVVGCFAQGSHDIVDTDHCLIQHQVNNDIVSAVRKIVEELGIEPYDEHTGQGVIRHILGRVGTATGQVMVVLVTAIEKLPQRESLLERLQAQIPGLVSIIQNVNSQRTNIIMGHKTITLWGRDTITDKLGEFSFAISARSFFQVNTAQAEVLYNQAVHYAGLTGTETVIDAYCGTGTITLFLARHAAKVYGIEIVEPTILDARQNARNNHVGNVEFIVGDAVDIMPRMFRQGIKPDVIVVDPPRAGCDQKVLETFVSMEPKRIVYVSCNPASLARDLAVLSDLGYQTREIQPVDMFAMTFHVECCVLLQRKHSS</sequence>
<evidence type="ECO:0000256" key="2">
    <source>
        <dbReference type="ARBA" id="ARBA00022679"/>
    </source>
</evidence>
<dbReference type="InterPro" id="IPR012340">
    <property type="entry name" value="NA-bd_OB-fold"/>
</dbReference>
<dbReference type="CDD" id="cd02440">
    <property type="entry name" value="AdoMet_MTases"/>
    <property type="match status" value="1"/>
</dbReference>
<feature type="binding site" evidence="4">
    <location>
        <position position="389"/>
    </location>
    <ligand>
        <name>S-adenosyl-L-methionine</name>
        <dbReference type="ChEBI" id="CHEBI:59789"/>
    </ligand>
</feature>
<feature type="binding site" evidence="4">
    <location>
        <position position="291"/>
    </location>
    <ligand>
        <name>S-adenosyl-L-methionine</name>
        <dbReference type="ChEBI" id="CHEBI:59789"/>
    </ligand>
</feature>
<comment type="similarity">
    <text evidence="4">Belongs to the class I-like SAM-binding methyltransferase superfamily. RNA M5U methyltransferase family.</text>
</comment>
<dbReference type="GO" id="GO:0008168">
    <property type="term" value="F:methyltransferase activity"/>
    <property type="evidence" value="ECO:0007669"/>
    <property type="project" value="UniProtKB-KW"/>
</dbReference>
<dbReference type="Pfam" id="PF05958">
    <property type="entry name" value="tRNA_U5-meth_tr"/>
    <property type="match status" value="1"/>
</dbReference>
<protein>
    <submittedName>
        <fullName evidence="7">23S rRNA (Uracil-C(5))-methyltransferase RlmCD</fullName>
        <ecNumber evidence="7">2.1.1.189</ecNumber>
    </submittedName>
</protein>
<evidence type="ECO:0000256" key="3">
    <source>
        <dbReference type="ARBA" id="ARBA00022691"/>
    </source>
</evidence>
<dbReference type="Proteomes" id="UP000216052">
    <property type="component" value="Chromosome"/>
</dbReference>
<dbReference type="Pfam" id="PF01938">
    <property type="entry name" value="TRAM"/>
    <property type="match status" value="1"/>
</dbReference>
<feature type="active site" description="Nucleophile" evidence="4">
    <location>
        <position position="416"/>
    </location>
</feature>
<dbReference type="NCBIfam" id="TIGR00479">
    <property type="entry name" value="rumA"/>
    <property type="match status" value="1"/>
</dbReference>
<dbReference type="Gene3D" id="2.40.50.1070">
    <property type="match status" value="1"/>
</dbReference>
<dbReference type="InterPro" id="IPR002792">
    <property type="entry name" value="TRAM_dom"/>
</dbReference>
<name>A0ABZ3J1U5_SPOA4</name>
<keyword evidence="3 4" id="KW-0949">S-adenosyl-L-methionine</keyword>
<evidence type="ECO:0000313" key="7">
    <source>
        <dbReference type="EMBL" id="XFO72111.1"/>
    </source>
</evidence>
<dbReference type="InterPro" id="IPR030390">
    <property type="entry name" value="MeTrfase_TrmA_AS"/>
</dbReference>
<dbReference type="SUPFAM" id="SSF53335">
    <property type="entry name" value="S-adenosyl-L-methionine-dependent methyltransferases"/>
    <property type="match status" value="1"/>
</dbReference>